<comment type="subunit">
    <text evidence="12">Monomer. Interacts with DnaB.</text>
</comment>
<dbReference type="InterPro" id="IPR036977">
    <property type="entry name" value="DNA_primase_Znf_CHC2"/>
</dbReference>
<comment type="caution">
    <text evidence="16">The sequence shown here is derived from an EMBL/GenBank/DDBJ whole genome shotgun (WGS) entry which is preliminary data.</text>
</comment>
<feature type="domain" description="Toprim" evidence="15">
    <location>
        <begin position="250"/>
        <end position="332"/>
    </location>
</feature>
<dbReference type="SUPFAM" id="SSF57783">
    <property type="entry name" value="Zinc beta-ribbon"/>
    <property type="match status" value="1"/>
</dbReference>
<keyword evidence="1 12" id="KW-0240">DNA-directed RNA polymerase</keyword>
<evidence type="ECO:0000256" key="4">
    <source>
        <dbReference type="ARBA" id="ARBA00022695"/>
    </source>
</evidence>
<dbReference type="InterPro" id="IPR006295">
    <property type="entry name" value="DNA_primase_DnaG"/>
</dbReference>
<evidence type="ECO:0000256" key="5">
    <source>
        <dbReference type="ARBA" id="ARBA00022705"/>
    </source>
</evidence>
<keyword evidence="8 12" id="KW-0862">Zinc</keyword>
<dbReference type="NCBIfam" id="TIGR01391">
    <property type="entry name" value="dnaG"/>
    <property type="match status" value="1"/>
</dbReference>
<gene>
    <name evidence="12 16" type="primary">dnaG</name>
    <name evidence="16" type="ORF">ABVT11_03550</name>
</gene>
<dbReference type="InterPro" id="IPR013264">
    <property type="entry name" value="DNAG_N"/>
</dbReference>
<dbReference type="SUPFAM" id="SSF56731">
    <property type="entry name" value="DNA primase core"/>
    <property type="match status" value="1"/>
</dbReference>
<keyword evidence="5 12" id="KW-0235">DNA replication</keyword>
<keyword evidence="4 12" id="KW-0548">Nucleotidyltransferase</keyword>
<keyword evidence="10 12" id="KW-0238">DNA-binding</keyword>
<keyword evidence="17" id="KW-1185">Reference proteome</keyword>
<dbReference type="HAMAP" id="MF_00974">
    <property type="entry name" value="DNA_primase_DnaG"/>
    <property type="match status" value="1"/>
</dbReference>
<dbReference type="EMBL" id="JBEWLZ010000002">
    <property type="protein sequence ID" value="MET1488890.1"/>
    <property type="molecule type" value="Genomic_DNA"/>
</dbReference>
<dbReference type="CDD" id="cd03364">
    <property type="entry name" value="TOPRIM_DnaG_primases"/>
    <property type="match status" value="1"/>
</dbReference>
<dbReference type="PROSITE" id="PS50880">
    <property type="entry name" value="TOPRIM"/>
    <property type="match status" value="1"/>
</dbReference>
<evidence type="ECO:0000259" key="15">
    <source>
        <dbReference type="PROSITE" id="PS50880"/>
    </source>
</evidence>
<evidence type="ECO:0000256" key="2">
    <source>
        <dbReference type="ARBA" id="ARBA00022515"/>
    </source>
</evidence>
<evidence type="ECO:0000313" key="16">
    <source>
        <dbReference type="EMBL" id="MET1488890.1"/>
    </source>
</evidence>
<dbReference type="Gene3D" id="3.90.580.10">
    <property type="entry name" value="Zinc finger, CHC2-type domain"/>
    <property type="match status" value="1"/>
</dbReference>
<feature type="zinc finger region" description="CHC2-type" evidence="12">
    <location>
        <begin position="37"/>
        <end position="61"/>
    </location>
</feature>
<organism evidence="16 17">
    <name type="scientific">Uliginosibacterium paludis</name>
    <dbReference type="NCBI Taxonomy" id="1615952"/>
    <lineage>
        <taxon>Bacteria</taxon>
        <taxon>Pseudomonadati</taxon>
        <taxon>Pseudomonadota</taxon>
        <taxon>Betaproteobacteria</taxon>
        <taxon>Rhodocyclales</taxon>
        <taxon>Zoogloeaceae</taxon>
        <taxon>Uliginosibacterium</taxon>
    </lineage>
</organism>
<evidence type="ECO:0000313" key="17">
    <source>
        <dbReference type="Proteomes" id="UP001548590"/>
    </source>
</evidence>
<evidence type="ECO:0000256" key="10">
    <source>
        <dbReference type="ARBA" id="ARBA00023125"/>
    </source>
</evidence>
<protein>
    <recommendedName>
        <fullName evidence="12 13">DNA primase</fullName>
        <ecNumber evidence="12">2.7.7.101</ecNumber>
    </recommendedName>
</protein>
<dbReference type="InterPro" id="IPR019475">
    <property type="entry name" value="DNA_primase_DnaB-bd"/>
</dbReference>
<accession>A0ABV2CLV4</accession>
<dbReference type="Pfam" id="PF08275">
    <property type="entry name" value="DNAG_N"/>
    <property type="match status" value="1"/>
</dbReference>
<proteinExistence type="inferred from homology"/>
<dbReference type="PANTHER" id="PTHR30313">
    <property type="entry name" value="DNA PRIMASE"/>
    <property type="match status" value="1"/>
</dbReference>
<comment type="catalytic activity">
    <reaction evidence="12">
        <text>ssDNA + n NTP = ssDNA/pppN(pN)n-1 hybrid + (n-1) diphosphate.</text>
        <dbReference type="EC" id="2.7.7.101"/>
    </reaction>
</comment>
<evidence type="ECO:0000256" key="9">
    <source>
        <dbReference type="ARBA" id="ARBA00022842"/>
    </source>
</evidence>
<comment type="domain">
    <text evidence="12">Contains an N-terminal zinc-binding domain, a central core domain that contains the primase activity, and a C-terminal DnaB-binding domain.</text>
</comment>
<dbReference type="Gene3D" id="3.40.1360.10">
    <property type="match status" value="1"/>
</dbReference>
<dbReference type="EC" id="2.7.7.101" evidence="12"/>
<evidence type="ECO:0000256" key="13">
    <source>
        <dbReference type="PIRNR" id="PIRNR002811"/>
    </source>
</evidence>
<feature type="region of interest" description="Disordered" evidence="14">
    <location>
        <begin position="519"/>
        <end position="538"/>
    </location>
</feature>
<evidence type="ECO:0000256" key="12">
    <source>
        <dbReference type="HAMAP-Rule" id="MF_00974"/>
    </source>
</evidence>
<dbReference type="Pfam" id="PF13155">
    <property type="entry name" value="Toprim_2"/>
    <property type="match status" value="1"/>
</dbReference>
<keyword evidence="2 12" id="KW-0639">Primosome</keyword>
<comment type="function">
    <text evidence="12 13">RNA polymerase that catalyzes the synthesis of short RNA molecules used as primers for DNA polymerase during DNA replication.</text>
</comment>
<dbReference type="PIRSF" id="PIRSF002811">
    <property type="entry name" value="DnaG"/>
    <property type="match status" value="1"/>
</dbReference>
<dbReference type="Pfam" id="PF10410">
    <property type="entry name" value="DnaB_bind"/>
    <property type="match status" value="1"/>
</dbReference>
<dbReference type="RefSeq" id="WP_345923877.1">
    <property type="nucleotide sequence ID" value="NZ_JBDIVF010000001.1"/>
</dbReference>
<evidence type="ECO:0000256" key="7">
    <source>
        <dbReference type="ARBA" id="ARBA00022771"/>
    </source>
</evidence>
<dbReference type="InterPro" id="IPR034151">
    <property type="entry name" value="TOPRIM_DnaG_bac"/>
</dbReference>
<dbReference type="SMART" id="SM00400">
    <property type="entry name" value="ZnF_CHCC"/>
    <property type="match status" value="1"/>
</dbReference>
<dbReference type="InterPro" id="IPR030846">
    <property type="entry name" value="DnaG_bac"/>
</dbReference>
<comment type="similarity">
    <text evidence="12 13">Belongs to the DnaG primase family.</text>
</comment>
<dbReference type="Gene3D" id="1.20.50.20">
    <property type="entry name" value="DnaG, RNA polymerase domain, helical bundle"/>
    <property type="match status" value="1"/>
</dbReference>
<keyword evidence="9" id="KW-0460">Magnesium</keyword>
<keyword evidence="6 12" id="KW-0479">Metal-binding</keyword>
<dbReference type="InterPro" id="IPR050219">
    <property type="entry name" value="DnaG_primase"/>
</dbReference>
<dbReference type="Pfam" id="PF01807">
    <property type="entry name" value="Zn_ribbon_DnaG"/>
    <property type="match status" value="1"/>
</dbReference>
<evidence type="ECO:0000256" key="1">
    <source>
        <dbReference type="ARBA" id="ARBA00022478"/>
    </source>
</evidence>
<sequence length="605" mass="67312">MIPESFIQDVLTRTDIVGLIERYVPLKKGGANYMACCPFHNEKSPSFSVSPTKQFYHCFGCGAHGTAVGFLMEYCGMSFRDAIKDLAQQCGLQVPEDDAPQQDRAQLSSLLDATTRASRFFQEQLRRSPKAIEYLKQRGLTGEIARQFGIGYAPDDWNALREAFGKDYDSPALLESGLVIQNDAGRRYDRFRDRVMFPIIDQRGHIIGFGGRVIGQGEPKYLNSPETPLFEKGRELYGLFQARQAIRESGMVVVTEGYMDVVALAQYGFGSAVATLGTATTATHIQKLFRQSEKVVFCFDGDKAGRKAATRALENALDQLADDREVRFLFLPAEHDPDSFIRAEGLEAFKRAASDAMPLSEFLLQTLRADLDLSIPEERAKLVHDAKALIPKISAPILQLQTIRLLADDAGMSTDEVSLALGLRPAFKSKKGAAARPRAQRVAPAGPQRQLLQLTARFPELLDRLPGTLDDLLGESIEAQLLQSFRDAHDHDHFGPATLAALYETSQDDARRQLLKELLNRSDEDAPSGRNTPKPDDETRIEQLKAARVEFDGHLVNLQIAALDHEFQNLQQRLAHGEALSPDEKRRYVELPAEKQQLRSGQKSA</sequence>
<dbReference type="InterPro" id="IPR006171">
    <property type="entry name" value="TOPRIM_dom"/>
</dbReference>
<dbReference type="SMART" id="SM00493">
    <property type="entry name" value="TOPRIM"/>
    <property type="match status" value="1"/>
</dbReference>
<keyword evidence="3 12" id="KW-0808">Transferase</keyword>
<dbReference type="InterPro" id="IPR002694">
    <property type="entry name" value="Znf_CHC2"/>
</dbReference>
<dbReference type="PANTHER" id="PTHR30313:SF2">
    <property type="entry name" value="DNA PRIMASE"/>
    <property type="match status" value="1"/>
</dbReference>
<name>A0ABV2CLV4_9RHOO</name>
<evidence type="ECO:0000256" key="6">
    <source>
        <dbReference type="ARBA" id="ARBA00022723"/>
    </source>
</evidence>
<evidence type="ECO:0000256" key="8">
    <source>
        <dbReference type="ARBA" id="ARBA00022833"/>
    </source>
</evidence>
<evidence type="ECO:0000256" key="11">
    <source>
        <dbReference type="ARBA" id="ARBA00023163"/>
    </source>
</evidence>
<dbReference type="Gene3D" id="3.90.980.10">
    <property type="entry name" value="DNA primase, catalytic core, N-terminal domain"/>
    <property type="match status" value="1"/>
</dbReference>
<reference evidence="16 17" key="1">
    <citation type="submission" date="2024-07" db="EMBL/GenBank/DDBJ databases">
        <title>Uliginosibacterium paludis KCTC:42655.</title>
        <authorList>
            <person name="Kim M.K."/>
        </authorList>
    </citation>
    <scope>NUCLEOTIDE SEQUENCE [LARGE SCALE GENOMIC DNA]</scope>
    <source>
        <strain evidence="16 17">KCTC 42655</strain>
    </source>
</reference>
<keyword evidence="7 12" id="KW-0863">Zinc-finger</keyword>
<comment type="cofactor">
    <cofactor evidence="12 13">
        <name>Zn(2+)</name>
        <dbReference type="ChEBI" id="CHEBI:29105"/>
    </cofactor>
    <text evidence="12 13">Binds 1 zinc ion per monomer.</text>
</comment>
<dbReference type="Proteomes" id="UP001548590">
    <property type="component" value="Unassembled WGS sequence"/>
</dbReference>
<evidence type="ECO:0000256" key="3">
    <source>
        <dbReference type="ARBA" id="ARBA00022679"/>
    </source>
</evidence>
<keyword evidence="11 12" id="KW-0804">Transcription</keyword>
<dbReference type="InterPro" id="IPR037068">
    <property type="entry name" value="DNA_primase_core_N_sf"/>
</dbReference>
<evidence type="ECO:0000256" key="14">
    <source>
        <dbReference type="SAM" id="MobiDB-lite"/>
    </source>
</evidence>